<keyword evidence="2" id="KW-1185">Reference proteome</keyword>
<name>A0A9P4MG28_9PEZI</name>
<gene>
    <name evidence="1" type="ORF">K461DRAFT_65371</name>
</gene>
<protein>
    <submittedName>
        <fullName evidence="1">Uncharacterized protein</fullName>
    </submittedName>
</protein>
<dbReference type="EMBL" id="ML996093">
    <property type="protein sequence ID" value="KAF2148529.1"/>
    <property type="molecule type" value="Genomic_DNA"/>
</dbReference>
<reference evidence="1" key="1">
    <citation type="journal article" date="2020" name="Stud. Mycol.">
        <title>101 Dothideomycetes genomes: a test case for predicting lifestyles and emergence of pathogens.</title>
        <authorList>
            <person name="Haridas S."/>
            <person name="Albert R."/>
            <person name="Binder M."/>
            <person name="Bloem J."/>
            <person name="Labutti K."/>
            <person name="Salamov A."/>
            <person name="Andreopoulos B."/>
            <person name="Baker S."/>
            <person name="Barry K."/>
            <person name="Bills G."/>
            <person name="Bluhm B."/>
            <person name="Cannon C."/>
            <person name="Castanera R."/>
            <person name="Culley D."/>
            <person name="Daum C."/>
            <person name="Ezra D."/>
            <person name="Gonzalez J."/>
            <person name="Henrissat B."/>
            <person name="Kuo A."/>
            <person name="Liang C."/>
            <person name="Lipzen A."/>
            <person name="Lutzoni F."/>
            <person name="Magnuson J."/>
            <person name="Mondo S."/>
            <person name="Nolan M."/>
            <person name="Ohm R."/>
            <person name="Pangilinan J."/>
            <person name="Park H.-J."/>
            <person name="Ramirez L."/>
            <person name="Alfaro M."/>
            <person name="Sun H."/>
            <person name="Tritt A."/>
            <person name="Yoshinaga Y."/>
            <person name="Zwiers L.-H."/>
            <person name="Turgeon B."/>
            <person name="Goodwin S."/>
            <person name="Spatafora J."/>
            <person name="Crous P."/>
            <person name="Grigoriev I."/>
        </authorList>
    </citation>
    <scope>NUCLEOTIDE SEQUENCE</scope>
    <source>
        <strain evidence="1">CBS 260.36</strain>
    </source>
</reference>
<comment type="caution">
    <text evidence="1">The sequence shown here is derived from an EMBL/GenBank/DDBJ whole genome shotgun (WGS) entry which is preliminary data.</text>
</comment>
<evidence type="ECO:0000313" key="2">
    <source>
        <dbReference type="Proteomes" id="UP000799439"/>
    </source>
</evidence>
<dbReference type="Proteomes" id="UP000799439">
    <property type="component" value="Unassembled WGS sequence"/>
</dbReference>
<accession>A0A9P4MG28</accession>
<dbReference type="AlphaFoldDB" id="A0A9P4MG28"/>
<proteinExistence type="predicted"/>
<evidence type="ECO:0000313" key="1">
    <source>
        <dbReference type="EMBL" id="KAF2148529.1"/>
    </source>
</evidence>
<organism evidence="1 2">
    <name type="scientific">Myriangium duriaei CBS 260.36</name>
    <dbReference type="NCBI Taxonomy" id="1168546"/>
    <lineage>
        <taxon>Eukaryota</taxon>
        <taxon>Fungi</taxon>
        <taxon>Dikarya</taxon>
        <taxon>Ascomycota</taxon>
        <taxon>Pezizomycotina</taxon>
        <taxon>Dothideomycetes</taxon>
        <taxon>Dothideomycetidae</taxon>
        <taxon>Myriangiales</taxon>
        <taxon>Myriangiaceae</taxon>
        <taxon>Myriangium</taxon>
    </lineage>
</organism>
<sequence length="158" mass="16484">MSRVCSTVTECGAALLPLAGIGRHYKSSCCVQRQLKGDNLPGGMGRTAGAAAAAAAAGEQQQRVPQRVAGLMEEPCLLRPTVVAADENETLTMYDLCPQTTSVACQFLSWPLGGGKIRRLMSYSIDSDWRASGIVLTPTSRGRTIAGYAPEAGVVGGP</sequence>